<organismHost>
    <name type="scientific">Phacochoerus aethiopicus</name>
    <name type="common">Warthog</name>
    <dbReference type="NCBI Taxonomy" id="85517"/>
</organismHost>
<evidence type="ECO:0000313" key="3">
    <source>
        <dbReference type="EMBL" id="QED90439.1"/>
    </source>
</evidence>
<reference evidence="5" key="4">
    <citation type="journal article" date="2021" name="Sci. China Life Sci.">
        <title>Emergence and prevalence of naturally occurring lower virulent African swine fever viruses in domestic pigs in China in 2020.</title>
        <authorList>
            <person name="Sun E."/>
            <person name="Zhang Z."/>
            <person name="Wang Z."/>
            <person name="He X."/>
            <person name="Zhang X."/>
            <person name="Wang L."/>
            <person name="Wang W."/>
            <person name="Huang L."/>
            <person name="Xi F."/>
            <person name="Huangfu H."/>
            <person name="Tsegay G."/>
            <person name="Huo H."/>
            <person name="Sun J."/>
            <person name="Tian Z."/>
            <person name="Xia W."/>
            <person name="Yu X."/>
            <person name="Li F."/>
            <person name="Liu R."/>
            <person name="Guan Y."/>
            <person name="Zhao D."/>
            <person name="Bu Z."/>
        </authorList>
    </citation>
    <scope>NUCLEOTIDE SEQUENCE</scope>
    <source>
        <strain evidence="5">Pig/Heilongjiang/HRB1/2020</strain>
    </source>
</reference>
<proteinExistence type="predicted"/>
<reference evidence="2" key="1">
    <citation type="journal article" date="2019" name="Emerg. Microbes Infect.">
        <title>Genome sequences derived from pig and dried blood pig feed samples provide important insights into the transmission of African swine fever virus in China in 2018.</title>
        <authorList>
            <person name="Wen X."/>
            <person name="He X."/>
            <person name="Zhang X."/>
            <person name="Zhang X."/>
            <person name="Liu L."/>
            <person name="Guan Y."/>
            <person name="Zhang Y."/>
            <person name="Bu Z."/>
        </authorList>
    </citation>
    <scope>NUCLEOTIDE SEQUENCE [LARGE SCALE GENOMIC DNA]</scope>
    <source>
        <strain evidence="2">DB/LN/2018</strain>
        <strain evidence="1">Pig/HLJ/2018</strain>
    </source>
</reference>
<evidence type="ECO:0000313" key="6">
    <source>
        <dbReference type="Proteomes" id="UP000324915"/>
    </source>
</evidence>
<organismHost>
    <name type="scientific">Phacochoerus africanus</name>
    <name type="common">Warthog</name>
    <dbReference type="NCBI Taxonomy" id="41426"/>
</organismHost>
<dbReference type="EMBL" id="MW656282">
    <property type="protein sequence ID" value="QST88078.1"/>
    <property type="molecule type" value="Genomic_DNA"/>
</dbReference>
<evidence type="ECO:0000313" key="1">
    <source>
        <dbReference type="EMBL" id="QBH90482.1"/>
    </source>
</evidence>
<protein>
    <submittedName>
        <fullName evidence="2">MGF_110-8L</fullName>
    </submittedName>
</protein>
<organism evidence="2">
    <name type="scientific">African swine fever virus</name>
    <name type="common">ASFV</name>
    <dbReference type="NCBI Taxonomy" id="10497"/>
    <lineage>
        <taxon>Viruses</taxon>
        <taxon>Varidnaviria</taxon>
        <taxon>Bamfordvirae</taxon>
        <taxon>Nucleocytoviricota</taxon>
        <taxon>Pokkesviricetes</taxon>
        <taxon>Asfuvirales</taxon>
        <taxon>Asfarviridae</taxon>
        <taxon>Asfivirus</taxon>
        <taxon>Asfivirus haemorrhagiae</taxon>
    </lineage>
</organism>
<evidence type="ECO:0000313" key="2">
    <source>
        <dbReference type="EMBL" id="QBH90667.1"/>
    </source>
</evidence>
<dbReference type="EMBL" id="MN172368">
    <property type="protein sequence ID" value="QGJ83356.1"/>
    <property type="molecule type" value="Genomic_DNA"/>
</dbReference>
<reference evidence="3 6" key="3">
    <citation type="journal article" date="2019" name="Transbound. Emerg. Dis.">
        <title>Newly emerged African swine fever virus strain Belgium/Etalle/wb/2018 : complete genomic sequence and comparative analysis with reference p72 genotype II strains.</title>
        <authorList>
            <person name="Gilliaux G."/>
            <person name="Garigliany M."/>
            <person name="Licoppe A."/>
            <person name="Paternostre J."/>
            <person name="Lesenfants C."/>
            <person name="Linden A."/>
            <person name="Desmecht D."/>
        </authorList>
    </citation>
    <scope>NUCLEOTIDE SEQUENCE [LARGE SCALE GENOMIC DNA]</scope>
    <source>
        <strain evidence="3 6">Belgium/Etalle/wb/2018</strain>
    </source>
</reference>
<dbReference type="Proteomes" id="UP000292678">
    <property type="component" value="Segment"/>
</dbReference>
<dbReference type="EMBL" id="MK543947">
    <property type="protein sequence ID" value="QED90439.1"/>
    <property type="molecule type" value="Genomic_DNA"/>
</dbReference>
<dbReference type="Proteomes" id="UP000291821">
    <property type="component" value="Segment"/>
</dbReference>
<gene>
    <name evidence="2" type="primary">MGF_110-8L</name>
</gene>
<evidence type="ECO:0000313" key="7">
    <source>
        <dbReference type="Proteomes" id="UP000422299"/>
    </source>
</evidence>
<organismHost>
    <name type="scientific">Potamochoerus larvatus</name>
    <name type="common">Bushpig</name>
    <dbReference type="NCBI Taxonomy" id="273792"/>
</organismHost>
<organismHost>
    <name type="scientific">Ornithodoros</name>
    <name type="common">relapsing fever ticks</name>
    <dbReference type="NCBI Taxonomy" id="6937"/>
</organismHost>
<accession>A0A481U4C9</accession>
<dbReference type="Proteomes" id="UP000671820">
    <property type="component" value="Segment"/>
</dbReference>
<reference evidence="5" key="5">
    <citation type="submission" date="2021-02" db="EMBL/GenBank/DDBJ databases">
        <authorList>
            <person name="Sun E.C."/>
            <person name="Zhang Z.J."/>
            <person name="Wang Z.L."/>
            <person name="He X.J."/>
            <person name="Zhao D.M."/>
            <person name="Bu Z.G."/>
        </authorList>
    </citation>
    <scope>NUCLEOTIDE SEQUENCE</scope>
    <source>
        <strain evidence="5">Pig/Heilongjiang/HRB1/2020</strain>
    </source>
</reference>
<dbReference type="EMBL" id="MK333181">
    <property type="protein sequence ID" value="QBH90667.1"/>
    <property type="molecule type" value="Genomic_DNA"/>
</dbReference>
<organismHost>
    <name type="scientific">Sus scrofa</name>
    <name type="common">Pig</name>
    <dbReference type="NCBI Taxonomy" id="9823"/>
</organismHost>
<organismHost>
    <name type="scientific">Ornithodoros moubata</name>
    <name type="common">Soft tick</name>
    <name type="synonym">Argasid tick</name>
    <dbReference type="NCBI Taxonomy" id="6938"/>
</organismHost>
<reference evidence="4 7" key="2">
    <citation type="journal article" date="2019" name="Sci. China Life Sci.">
        <title>Nanopore sequencing of African swine fever virus.</title>
        <authorList>
            <person name="Jia L."/>
            <person name="Jiang M."/>
            <person name="Wu K."/>
            <person name="Hu J."/>
            <person name="Wang Y."/>
            <person name="Quan W."/>
            <person name="Hao M."/>
            <person name="Liu H."/>
            <person name="Wei H."/>
            <person name="Fan W."/>
            <person name="Liu W."/>
            <person name="Hu R."/>
            <person name="Wang D."/>
            <person name="Li J."/>
            <person name="Chen J."/>
            <person name="Liu D."/>
        </authorList>
    </citation>
    <scope>NUCLEOTIDE SEQUENCE [LARGE SCALE GENOMIC DNA]</scope>
    <source>
        <strain evidence="4 7">ASFV/pig/China/CAS19-01/2019</strain>
    </source>
</reference>
<name>A0A481U4C9_ASF</name>
<evidence type="ECO:0000313" key="5">
    <source>
        <dbReference type="EMBL" id="QST88078.1"/>
    </source>
</evidence>
<dbReference type="Proteomes" id="UP000324915">
    <property type="component" value="Segment"/>
</dbReference>
<evidence type="ECO:0000313" key="4">
    <source>
        <dbReference type="EMBL" id="QGJ83356.1"/>
    </source>
</evidence>
<sequence length="25" mass="3086">MDCANPTSHTYPHREYMKIYERDDL</sequence>
<dbReference type="EMBL" id="MK333180">
    <property type="protein sequence ID" value="QBH90482.1"/>
    <property type="molecule type" value="Genomic_DNA"/>
</dbReference>
<dbReference type="Proteomes" id="UP000422299">
    <property type="component" value="Segment"/>
</dbReference>